<accession>A0A2B7WIC8</accession>
<feature type="non-terminal residue" evidence="1">
    <location>
        <position position="60"/>
    </location>
</feature>
<proteinExistence type="predicted"/>
<name>A0A2B7WIC8_9EURO</name>
<dbReference type="EMBL" id="PDNC01000174">
    <property type="protein sequence ID" value="PGG96495.1"/>
    <property type="molecule type" value="Genomic_DNA"/>
</dbReference>
<organism evidence="1 2">
    <name type="scientific">Blastomyces parvus</name>
    <dbReference type="NCBI Taxonomy" id="2060905"/>
    <lineage>
        <taxon>Eukaryota</taxon>
        <taxon>Fungi</taxon>
        <taxon>Dikarya</taxon>
        <taxon>Ascomycota</taxon>
        <taxon>Pezizomycotina</taxon>
        <taxon>Eurotiomycetes</taxon>
        <taxon>Eurotiomycetidae</taxon>
        <taxon>Onygenales</taxon>
        <taxon>Ajellomycetaceae</taxon>
        <taxon>Blastomyces</taxon>
    </lineage>
</organism>
<dbReference type="Proteomes" id="UP000224080">
    <property type="component" value="Unassembled WGS sequence"/>
</dbReference>
<keyword evidence="2" id="KW-1185">Reference proteome</keyword>
<dbReference type="AlphaFoldDB" id="A0A2B7WIC8"/>
<comment type="caution">
    <text evidence="1">The sequence shown here is derived from an EMBL/GenBank/DDBJ whole genome shotgun (WGS) entry which is preliminary data.</text>
</comment>
<dbReference type="STRING" id="2060905.A0A2B7WIC8"/>
<sequence length="60" mass="7110">MNTIITEKSDKFNNEFKDSVSEILKNMNDSSQCDENNSVSEEICMKLKIMRLQYEVERMK</sequence>
<evidence type="ECO:0000313" key="2">
    <source>
        <dbReference type="Proteomes" id="UP000224080"/>
    </source>
</evidence>
<reference evidence="1 2" key="1">
    <citation type="submission" date="2017-10" db="EMBL/GenBank/DDBJ databases">
        <title>Comparative genomics in systemic dimorphic fungi from Ajellomycetaceae.</title>
        <authorList>
            <person name="Munoz J.F."/>
            <person name="Mcewen J.G."/>
            <person name="Clay O.K."/>
            <person name="Cuomo C.A."/>
        </authorList>
    </citation>
    <scope>NUCLEOTIDE SEQUENCE [LARGE SCALE GENOMIC DNA]</scope>
    <source>
        <strain evidence="1 2">UAMH130</strain>
    </source>
</reference>
<evidence type="ECO:0000313" key="1">
    <source>
        <dbReference type="EMBL" id="PGG96495.1"/>
    </source>
</evidence>
<gene>
    <name evidence="1" type="ORF">GX51_07800</name>
</gene>
<protein>
    <submittedName>
        <fullName evidence="1">Uncharacterized protein</fullName>
    </submittedName>
</protein>